<dbReference type="CDD" id="cd00085">
    <property type="entry name" value="HNHc"/>
    <property type="match status" value="1"/>
</dbReference>
<dbReference type="Gene3D" id="1.10.30.50">
    <property type="match status" value="1"/>
</dbReference>
<dbReference type="Proteomes" id="UP000006898">
    <property type="component" value="Chromosome"/>
</dbReference>
<dbReference type="HOGENOM" id="CLU_040414_0_0_0"/>
<dbReference type="InterPro" id="IPR004919">
    <property type="entry name" value="GmrSD_N"/>
</dbReference>
<dbReference type="eggNOG" id="COG1479">
    <property type="taxonomic scope" value="Bacteria"/>
</dbReference>
<gene>
    <name evidence="2" type="ORF">DAMO_2662</name>
</gene>
<dbReference type="eggNOG" id="COG1403">
    <property type="taxonomic scope" value="Bacteria"/>
</dbReference>
<dbReference type="EMBL" id="FP565575">
    <property type="protein sequence ID" value="CBE69735.1"/>
    <property type="molecule type" value="Genomic_DNA"/>
</dbReference>
<evidence type="ECO:0000259" key="1">
    <source>
        <dbReference type="Pfam" id="PF03235"/>
    </source>
</evidence>
<name>D5MKB3_METO1</name>
<dbReference type="AlphaFoldDB" id="D5MKB3"/>
<proteinExistence type="predicted"/>
<organism evidence="2 3">
    <name type="scientific">Methylomirabilis oxygeniifera</name>
    <dbReference type="NCBI Taxonomy" id="671143"/>
    <lineage>
        <taxon>Bacteria</taxon>
        <taxon>Candidatus Methylomirabilota</taxon>
        <taxon>Candidatus Methylomirabilia</taxon>
        <taxon>Candidatus Methylomirabilales</taxon>
        <taxon>Candidatus Methylomirabilaceae</taxon>
        <taxon>Candidatus Methylomirabilis</taxon>
    </lineage>
</organism>
<protein>
    <recommendedName>
        <fullName evidence="1">GmrSD restriction endonucleases N-terminal domain-containing protein</fullName>
    </recommendedName>
</protein>
<reference evidence="2 3" key="1">
    <citation type="journal article" date="2010" name="Nature">
        <title>Nitrite-driven anaerobic methane oxidation by oxygenic bacteria.</title>
        <authorList>
            <person name="Ettwig K.F."/>
            <person name="Butler M.K."/>
            <person name="Le Paslier D."/>
            <person name="Pelletier E."/>
            <person name="Mangenot S."/>
            <person name="Kuypers M.M.M."/>
            <person name="Schreiber F."/>
            <person name="Dutilh B.E."/>
            <person name="Zedelius J."/>
            <person name="de Beer D."/>
            <person name="Gloerich J."/>
            <person name="Wessels H.J.C.T."/>
            <person name="van Allen T."/>
            <person name="Luesken F."/>
            <person name="Wu M."/>
            <person name="van de Pas-Schoonen K.T."/>
            <person name="Op den Camp H.J.M."/>
            <person name="Janssen-Megens E.M."/>
            <person name="Francoijs K-J."/>
            <person name="Stunnenberg H."/>
            <person name="Weissenbach J."/>
            <person name="Jetten M.S.M."/>
            <person name="Strous M."/>
        </authorList>
    </citation>
    <scope>NUCLEOTIDE SEQUENCE [LARGE SCALE GENOMIC DNA]</scope>
</reference>
<dbReference type="Pfam" id="PF03235">
    <property type="entry name" value="GmrSD_N"/>
    <property type="match status" value="1"/>
</dbReference>
<dbReference type="PATRIC" id="fig|671143.5.peg.2344"/>
<feature type="domain" description="GmrSD restriction endonucleases N-terminal" evidence="1">
    <location>
        <begin position="50"/>
        <end position="210"/>
    </location>
</feature>
<evidence type="ECO:0000313" key="2">
    <source>
        <dbReference type="EMBL" id="CBE69735.1"/>
    </source>
</evidence>
<accession>D5MKB3</accession>
<dbReference type="InterPro" id="IPR003615">
    <property type="entry name" value="HNH_nuc"/>
</dbReference>
<evidence type="ECO:0000313" key="3">
    <source>
        <dbReference type="Proteomes" id="UP000006898"/>
    </source>
</evidence>
<dbReference type="KEGG" id="mox:DAMO_2662"/>
<sequence>MSNLKQLVNLDAMILRADFATQPEAEQTYDMVPSVSLRDFTPGALVGPNLRKPDFQRETNHWTPAQVLSLLECFVNGDLIPSVILWKSPTNIFVIDGGHRLSVLRAWVEDDYGDGPISLMFFDRNIPAVQKKVADKTRKLVNDTIGSFKHVQATLAQPGLDNEDKRKFNAVISRALSIQWVNGNADKAESAFFKINTEGTPLDDIEELLLKTRHKPISIAARAIIRAGTGHKYWSAFSPETSALIEDKARIIHQLIFEPDLNTPVKTLDLPLGGARGVRVALRTLLDFVLIACRNQQGHPKTVPDQADDADGSGTTEALKQIWELASRITGNDHGSLGLHPAVYFYGPSGQHQAPMFMGTALMLKKKLLNNDPTFFRKLSGCRSRLEKALVEYKPTIAAILQGYVSRHRVEKYAGFLEALINRLDSEAPITNEDIVTLSGLAGKVFVGSAPVESQSFSDDVKSETFIRKALENTVKCSICGGYLDPAKSVSYDHVSRRREGGNGAVDNCDLTHPYCNQSMKN</sequence>